<gene>
    <name evidence="2" type="ORF">FBQ73_16745</name>
</gene>
<evidence type="ECO:0000256" key="1">
    <source>
        <dbReference type="SAM" id="MobiDB-lite"/>
    </source>
</evidence>
<accession>A0A6C1KBY0</accession>
<organism evidence="2 3">
    <name type="scientific">Xanthobacter autotrophicus</name>
    <dbReference type="NCBI Taxonomy" id="280"/>
    <lineage>
        <taxon>Bacteria</taxon>
        <taxon>Pseudomonadati</taxon>
        <taxon>Pseudomonadota</taxon>
        <taxon>Alphaproteobacteria</taxon>
        <taxon>Hyphomicrobiales</taxon>
        <taxon>Xanthobacteraceae</taxon>
        <taxon>Xanthobacter</taxon>
    </lineage>
</organism>
<name>A0A6C1KBY0_XANAU</name>
<dbReference type="Proteomes" id="UP000305131">
    <property type="component" value="Unassembled WGS sequence"/>
</dbReference>
<dbReference type="OrthoDB" id="8265002at2"/>
<dbReference type="EMBL" id="VAUP01000035">
    <property type="protein sequence ID" value="TLX41765.1"/>
    <property type="molecule type" value="Genomic_DNA"/>
</dbReference>
<dbReference type="AlphaFoldDB" id="A0A6C1KBY0"/>
<feature type="compositionally biased region" description="Low complexity" evidence="1">
    <location>
        <begin position="44"/>
        <end position="62"/>
    </location>
</feature>
<sequence>MGNWYDGLKKSENAHCRNPQNPQNPPGYSFEGFEGSHSERMAKSASPVERVSRVSRVPSPAESENRERVHRHHEGGFEGFEGAASGRLERFSSGPTPPPAPGRSREAKERQASPKNLPCASEPTCQNPQNLTGVGFEGFVGSSPERITHFSRLAGWDAEDWQAAFDERAAVLEYDAGLRRADAERIARAEVFKPGGRAS</sequence>
<feature type="region of interest" description="Disordered" evidence="1">
    <location>
        <begin position="1"/>
        <end position="127"/>
    </location>
</feature>
<proteinExistence type="predicted"/>
<reference evidence="2 3" key="1">
    <citation type="submission" date="2019-05" db="EMBL/GenBank/DDBJ databases">
        <authorList>
            <person name="Zhou X."/>
        </authorList>
    </citation>
    <scope>NUCLEOTIDE SEQUENCE [LARGE SCALE GENOMIC DNA]</scope>
    <source>
        <strain evidence="2 3">DSM 432</strain>
    </source>
</reference>
<evidence type="ECO:0000313" key="3">
    <source>
        <dbReference type="Proteomes" id="UP000305131"/>
    </source>
</evidence>
<protein>
    <submittedName>
        <fullName evidence="2">Uncharacterized protein</fullName>
    </submittedName>
</protein>
<evidence type="ECO:0000313" key="2">
    <source>
        <dbReference type="EMBL" id="TLX41765.1"/>
    </source>
</evidence>
<dbReference type="RefSeq" id="WP_138400630.1">
    <property type="nucleotide sequence ID" value="NZ_JBAFVI010000005.1"/>
</dbReference>
<dbReference type="GeneID" id="95775104"/>
<feature type="compositionally biased region" description="Basic and acidic residues" evidence="1">
    <location>
        <begin position="103"/>
        <end position="112"/>
    </location>
</feature>
<comment type="caution">
    <text evidence="2">The sequence shown here is derived from an EMBL/GenBank/DDBJ whole genome shotgun (WGS) entry which is preliminary data.</text>
</comment>